<comment type="caution">
    <text evidence="1">The sequence shown here is derived from an EMBL/GenBank/DDBJ whole genome shotgun (WGS) entry which is preliminary data.</text>
</comment>
<dbReference type="EMBL" id="VYZN01000013">
    <property type="protein sequence ID" value="KAE9540742.1"/>
    <property type="molecule type" value="Genomic_DNA"/>
</dbReference>
<organism evidence="1 2">
    <name type="scientific">Aphis glycines</name>
    <name type="common">Soybean aphid</name>
    <dbReference type="NCBI Taxonomy" id="307491"/>
    <lineage>
        <taxon>Eukaryota</taxon>
        <taxon>Metazoa</taxon>
        <taxon>Ecdysozoa</taxon>
        <taxon>Arthropoda</taxon>
        <taxon>Hexapoda</taxon>
        <taxon>Insecta</taxon>
        <taxon>Pterygota</taxon>
        <taxon>Neoptera</taxon>
        <taxon>Paraneoptera</taxon>
        <taxon>Hemiptera</taxon>
        <taxon>Sternorrhyncha</taxon>
        <taxon>Aphidomorpha</taxon>
        <taxon>Aphidoidea</taxon>
        <taxon>Aphididae</taxon>
        <taxon>Aphidini</taxon>
        <taxon>Aphis</taxon>
        <taxon>Aphis</taxon>
    </lineage>
</organism>
<keyword evidence="2" id="KW-1185">Reference proteome</keyword>
<proteinExistence type="predicted"/>
<name>A0A6G0TWT5_APHGL</name>
<accession>A0A6G0TWT5</accession>
<dbReference type="Proteomes" id="UP000475862">
    <property type="component" value="Unassembled WGS sequence"/>
</dbReference>
<sequence length="211" mass="24505">MFRILEWLLTFKCSKLSGKLSIVIKERVQRSSWYTHLGFRVSTSLKYSCWDTSLIMFFIAFIVYFKIKIFNRNDVSAIFVFSLRPMRNIETLQFLSNIRSIIFLRVISSETSGTERFMFSLVLTKIIFGCGTVAGHTGSVPTISEFNVILIKLLKHFALCLNSMKTEQEIAFVKNNTNIEQLYKSYQPMETIHNLIKKISKPPFSHLNEAF</sequence>
<evidence type="ECO:0000313" key="1">
    <source>
        <dbReference type="EMBL" id="KAE9540742.1"/>
    </source>
</evidence>
<gene>
    <name evidence="1" type="ORF">AGLY_003987</name>
</gene>
<protein>
    <submittedName>
        <fullName evidence="1">Uncharacterized protein</fullName>
    </submittedName>
</protein>
<dbReference type="AlphaFoldDB" id="A0A6G0TWT5"/>
<evidence type="ECO:0000313" key="2">
    <source>
        <dbReference type="Proteomes" id="UP000475862"/>
    </source>
</evidence>
<reference evidence="1 2" key="1">
    <citation type="submission" date="2019-08" db="EMBL/GenBank/DDBJ databases">
        <title>The genome of the soybean aphid Biotype 1, its phylome, world population structure and adaptation to the North American continent.</title>
        <authorList>
            <person name="Giordano R."/>
            <person name="Donthu R.K."/>
            <person name="Hernandez A.G."/>
            <person name="Wright C.L."/>
            <person name="Zimin A.V."/>
        </authorList>
    </citation>
    <scope>NUCLEOTIDE SEQUENCE [LARGE SCALE GENOMIC DNA]</scope>
    <source>
        <tissue evidence="1">Whole aphids</tissue>
    </source>
</reference>